<gene>
    <name evidence="1" type="ORF">ACFOGJ_22295</name>
</gene>
<organism evidence="1 2">
    <name type="scientific">Marinibaculum pumilum</name>
    <dbReference type="NCBI Taxonomy" id="1766165"/>
    <lineage>
        <taxon>Bacteria</taxon>
        <taxon>Pseudomonadati</taxon>
        <taxon>Pseudomonadota</taxon>
        <taxon>Alphaproteobacteria</taxon>
        <taxon>Rhodospirillales</taxon>
        <taxon>Rhodospirillaceae</taxon>
        <taxon>Marinibaculum</taxon>
    </lineage>
</organism>
<dbReference type="RefSeq" id="WP_379904744.1">
    <property type="nucleotide sequence ID" value="NZ_JBHRTR010000035.1"/>
</dbReference>
<protein>
    <submittedName>
        <fullName evidence="1">Uncharacterized protein</fullName>
    </submittedName>
</protein>
<dbReference type="EMBL" id="JBHRTR010000035">
    <property type="protein sequence ID" value="MFC3229998.1"/>
    <property type="molecule type" value="Genomic_DNA"/>
</dbReference>
<name>A0ABV7L5R8_9PROT</name>
<dbReference type="Proteomes" id="UP001595528">
    <property type="component" value="Unassembled WGS sequence"/>
</dbReference>
<comment type="caution">
    <text evidence="1">The sequence shown here is derived from an EMBL/GenBank/DDBJ whole genome shotgun (WGS) entry which is preliminary data.</text>
</comment>
<evidence type="ECO:0000313" key="2">
    <source>
        <dbReference type="Proteomes" id="UP001595528"/>
    </source>
</evidence>
<evidence type="ECO:0000313" key="1">
    <source>
        <dbReference type="EMBL" id="MFC3229998.1"/>
    </source>
</evidence>
<keyword evidence="2" id="KW-1185">Reference proteome</keyword>
<proteinExistence type="predicted"/>
<sequence>MLVTALATGTIAEAELRPPTGRSLYAGDLKRPPPDRDYGVALYGSSDSGVSVGLSLDIVARAMDPPRRRRFTRIVVPASAVDSYRGGWQRWQLILSFSDGARLVLPAPQPGPPG</sequence>
<accession>A0ABV7L5R8</accession>
<reference evidence="2" key="1">
    <citation type="journal article" date="2019" name="Int. J. Syst. Evol. Microbiol.">
        <title>The Global Catalogue of Microorganisms (GCM) 10K type strain sequencing project: providing services to taxonomists for standard genome sequencing and annotation.</title>
        <authorList>
            <consortium name="The Broad Institute Genomics Platform"/>
            <consortium name="The Broad Institute Genome Sequencing Center for Infectious Disease"/>
            <person name="Wu L."/>
            <person name="Ma J."/>
        </authorList>
    </citation>
    <scope>NUCLEOTIDE SEQUENCE [LARGE SCALE GENOMIC DNA]</scope>
    <source>
        <strain evidence="2">KCTC 42964</strain>
    </source>
</reference>